<keyword evidence="2" id="KW-1185">Reference proteome</keyword>
<accession>A0A934S3M0</accession>
<name>A0A934S3M0_9BACT</name>
<evidence type="ECO:0000313" key="2">
    <source>
        <dbReference type="Proteomes" id="UP000603141"/>
    </source>
</evidence>
<proteinExistence type="predicted"/>
<reference evidence="1" key="1">
    <citation type="submission" date="2021-01" db="EMBL/GenBank/DDBJ databases">
        <title>Modified the classification status of verrucomicrobia.</title>
        <authorList>
            <person name="Feng X."/>
        </authorList>
    </citation>
    <scope>NUCLEOTIDE SEQUENCE</scope>
    <source>
        <strain evidence="1">KCTC 22041</strain>
    </source>
</reference>
<comment type="caution">
    <text evidence="1">The sequence shown here is derived from an EMBL/GenBank/DDBJ whole genome shotgun (WGS) entry which is preliminary data.</text>
</comment>
<dbReference type="RefSeq" id="WP_200268120.1">
    <property type="nucleotide sequence ID" value="NZ_JAENIJ010000005.1"/>
</dbReference>
<dbReference type="Proteomes" id="UP000603141">
    <property type="component" value="Unassembled WGS sequence"/>
</dbReference>
<sequence length="103" mass="11130">MSEYTPNPSEPPTIEEGVYALFDDAKKTLKEKYHQCEACVSESPTKAMIAAVAAGYVLHRLPIRSIVVANVRLVSALAGPALLAFGAAKACEFLQKEARKHAE</sequence>
<dbReference type="EMBL" id="JAENIJ010000005">
    <property type="protein sequence ID" value="MBK1881702.1"/>
    <property type="molecule type" value="Genomic_DNA"/>
</dbReference>
<protein>
    <submittedName>
        <fullName evidence="1">Uncharacterized protein</fullName>
    </submittedName>
</protein>
<organism evidence="1 2">
    <name type="scientific">Luteolibacter pohnpeiensis</name>
    <dbReference type="NCBI Taxonomy" id="454153"/>
    <lineage>
        <taxon>Bacteria</taxon>
        <taxon>Pseudomonadati</taxon>
        <taxon>Verrucomicrobiota</taxon>
        <taxon>Verrucomicrobiia</taxon>
        <taxon>Verrucomicrobiales</taxon>
        <taxon>Verrucomicrobiaceae</taxon>
        <taxon>Luteolibacter</taxon>
    </lineage>
</organism>
<gene>
    <name evidence="1" type="ORF">JIN85_04710</name>
</gene>
<evidence type="ECO:0000313" key="1">
    <source>
        <dbReference type="EMBL" id="MBK1881702.1"/>
    </source>
</evidence>
<dbReference type="AlphaFoldDB" id="A0A934S3M0"/>